<proteinExistence type="predicted"/>
<keyword evidence="2" id="KW-1185">Reference proteome</keyword>
<name>A0A9K3IV05_HELAN</name>
<protein>
    <submittedName>
        <fullName evidence="1">Uncharacterized protein</fullName>
    </submittedName>
</protein>
<accession>A0A9K3IV05</accession>
<gene>
    <name evidence="1" type="ORF">HanXRQr2_Chr06g0272851</name>
</gene>
<evidence type="ECO:0000313" key="2">
    <source>
        <dbReference type="Proteomes" id="UP000215914"/>
    </source>
</evidence>
<dbReference type="Gramene" id="mRNA:HanXRQr2_Chr06g0272851">
    <property type="protein sequence ID" value="mRNA:HanXRQr2_Chr06g0272851"/>
    <property type="gene ID" value="HanXRQr2_Chr06g0272851"/>
</dbReference>
<organism evidence="1 2">
    <name type="scientific">Helianthus annuus</name>
    <name type="common">Common sunflower</name>
    <dbReference type="NCBI Taxonomy" id="4232"/>
    <lineage>
        <taxon>Eukaryota</taxon>
        <taxon>Viridiplantae</taxon>
        <taxon>Streptophyta</taxon>
        <taxon>Embryophyta</taxon>
        <taxon>Tracheophyta</taxon>
        <taxon>Spermatophyta</taxon>
        <taxon>Magnoliopsida</taxon>
        <taxon>eudicotyledons</taxon>
        <taxon>Gunneridae</taxon>
        <taxon>Pentapetalae</taxon>
        <taxon>asterids</taxon>
        <taxon>campanulids</taxon>
        <taxon>Asterales</taxon>
        <taxon>Asteraceae</taxon>
        <taxon>Asteroideae</taxon>
        <taxon>Heliantheae alliance</taxon>
        <taxon>Heliantheae</taxon>
        <taxon>Helianthus</taxon>
    </lineage>
</organism>
<sequence>MVFLPFGVFYPRKRKEKGDRRGCGGGRRLTTVARPPSQRYFCYVGGSVLFLVCSD</sequence>
<reference evidence="1" key="2">
    <citation type="submission" date="2020-06" db="EMBL/GenBank/DDBJ databases">
        <title>Helianthus annuus Genome sequencing and assembly Release 2.</title>
        <authorList>
            <person name="Gouzy J."/>
            <person name="Langlade N."/>
            <person name="Munos S."/>
        </authorList>
    </citation>
    <scope>NUCLEOTIDE SEQUENCE</scope>
    <source>
        <tissue evidence="1">Leaves</tissue>
    </source>
</reference>
<reference evidence="1" key="1">
    <citation type="journal article" date="2017" name="Nature">
        <title>The sunflower genome provides insights into oil metabolism, flowering and Asterid evolution.</title>
        <authorList>
            <person name="Badouin H."/>
            <person name="Gouzy J."/>
            <person name="Grassa C.J."/>
            <person name="Murat F."/>
            <person name="Staton S.E."/>
            <person name="Cottret L."/>
            <person name="Lelandais-Briere C."/>
            <person name="Owens G.L."/>
            <person name="Carrere S."/>
            <person name="Mayjonade B."/>
            <person name="Legrand L."/>
            <person name="Gill N."/>
            <person name="Kane N.C."/>
            <person name="Bowers J.E."/>
            <person name="Hubner S."/>
            <person name="Bellec A."/>
            <person name="Berard A."/>
            <person name="Berges H."/>
            <person name="Blanchet N."/>
            <person name="Boniface M.C."/>
            <person name="Brunel D."/>
            <person name="Catrice O."/>
            <person name="Chaidir N."/>
            <person name="Claudel C."/>
            <person name="Donnadieu C."/>
            <person name="Faraut T."/>
            <person name="Fievet G."/>
            <person name="Helmstetter N."/>
            <person name="King M."/>
            <person name="Knapp S.J."/>
            <person name="Lai Z."/>
            <person name="Le Paslier M.C."/>
            <person name="Lippi Y."/>
            <person name="Lorenzon L."/>
            <person name="Mandel J.R."/>
            <person name="Marage G."/>
            <person name="Marchand G."/>
            <person name="Marquand E."/>
            <person name="Bret-Mestries E."/>
            <person name="Morien E."/>
            <person name="Nambeesan S."/>
            <person name="Nguyen T."/>
            <person name="Pegot-Espagnet P."/>
            <person name="Pouilly N."/>
            <person name="Raftis F."/>
            <person name="Sallet E."/>
            <person name="Schiex T."/>
            <person name="Thomas J."/>
            <person name="Vandecasteele C."/>
            <person name="Vares D."/>
            <person name="Vear F."/>
            <person name="Vautrin S."/>
            <person name="Crespi M."/>
            <person name="Mangin B."/>
            <person name="Burke J.M."/>
            <person name="Salse J."/>
            <person name="Munos S."/>
            <person name="Vincourt P."/>
            <person name="Rieseberg L.H."/>
            <person name="Langlade N.B."/>
        </authorList>
    </citation>
    <scope>NUCLEOTIDE SEQUENCE</scope>
    <source>
        <tissue evidence="1">Leaves</tissue>
    </source>
</reference>
<dbReference type="AlphaFoldDB" id="A0A9K3IV05"/>
<evidence type="ECO:0000313" key="1">
    <source>
        <dbReference type="EMBL" id="KAF5803563.1"/>
    </source>
</evidence>
<comment type="caution">
    <text evidence="1">The sequence shown here is derived from an EMBL/GenBank/DDBJ whole genome shotgun (WGS) entry which is preliminary data.</text>
</comment>
<dbReference type="EMBL" id="MNCJ02000321">
    <property type="protein sequence ID" value="KAF5803563.1"/>
    <property type="molecule type" value="Genomic_DNA"/>
</dbReference>
<dbReference type="Proteomes" id="UP000215914">
    <property type="component" value="Unassembled WGS sequence"/>
</dbReference>